<dbReference type="AlphaFoldDB" id="A0A1M5EGJ2"/>
<dbReference type="EMBL" id="FQUV01000012">
    <property type="protein sequence ID" value="SHF78339.1"/>
    <property type="molecule type" value="Genomic_DNA"/>
</dbReference>
<accession>A0A1M5EGJ2</accession>
<gene>
    <name evidence="1" type="ORF">SAMN05444273_11245</name>
</gene>
<keyword evidence="2" id="KW-1185">Reference proteome</keyword>
<name>A0A1M5EGJ2_9RHOB</name>
<dbReference type="Proteomes" id="UP000184144">
    <property type="component" value="Unassembled WGS sequence"/>
</dbReference>
<organism evidence="1 2">
    <name type="scientific">Litoreibacter ascidiaceicola</name>
    <dbReference type="NCBI Taxonomy" id="1486859"/>
    <lineage>
        <taxon>Bacteria</taxon>
        <taxon>Pseudomonadati</taxon>
        <taxon>Pseudomonadota</taxon>
        <taxon>Alphaproteobacteria</taxon>
        <taxon>Rhodobacterales</taxon>
        <taxon>Roseobacteraceae</taxon>
        <taxon>Litoreibacter</taxon>
    </lineage>
</organism>
<proteinExistence type="predicted"/>
<dbReference type="OrthoDB" id="796912at2"/>
<protein>
    <submittedName>
        <fullName evidence="1">Uncharacterized protein</fullName>
    </submittedName>
</protein>
<sequence length="240" mass="26705">MLIPLSDPIWSRLYGPYGIDDVAGILGKLEWGWDKAIAKDLYWEKLHHQDDIYPVTFAALPWLWKISDAKSGADLDSLLFFSHVLYCATTSGGTGCDGQGPRGKYRGLPLNCNEHALGWLPKEKHLRPEDTVVLARLEDWFTANLNGISEICLDAITEDSDYSAAALTTGFSSLHGSENAVTLVTLWADEHDFDFIREVVSLSATDISLLRSLSTKLTTKNRKLANFIREYISLGQSDPN</sequence>
<evidence type="ECO:0000313" key="1">
    <source>
        <dbReference type="EMBL" id="SHF78339.1"/>
    </source>
</evidence>
<evidence type="ECO:0000313" key="2">
    <source>
        <dbReference type="Proteomes" id="UP000184144"/>
    </source>
</evidence>
<reference evidence="2" key="1">
    <citation type="submission" date="2016-11" db="EMBL/GenBank/DDBJ databases">
        <authorList>
            <person name="Varghese N."/>
            <person name="Submissions S."/>
        </authorList>
    </citation>
    <scope>NUCLEOTIDE SEQUENCE [LARGE SCALE GENOMIC DNA]</scope>
    <source>
        <strain evidence="2">DSM 100566</strain>
    </source>
</reference>